<dbReference type="OrthoDB" id="1524790at2"/>
<sequence>MNYLKKYFSSDEPQGTTIRDKKIFYLPMATFKGILERFIISICLLNNILPILTVFGALKIGTRLSSKDNIIANDYFLIGNLCSILISVTYYLIFSLIYPPHS</sequence>
<evidence type="ECO:0000256" key="1">
    <source>
        <dbReference type="SAM" id="Phobius"/>
    </source>
</evidence>
<comment type="caution">
    <text evidence="2">The sequence shown here is derived from an EMBL/GenBank/DDBJ whole genome shotgun (WGS) entry which is preliminary data.</text>
</comment>
<protein>
    <submittedName>
        <fullName evidence="2">Uncharacterized protein</fullName>
    </submittedName>
</protein>
<gene>
    <name evidence="2" type="ORF">ESB04_10455</name>
</gene>
<dbReference type="Proteomes" id="UP000289455">
    <property type="component" value="Unassembled WGS sequence"/>
</dbReference>
<name>A0A4V1M5A3_9BACT</name>
<dbReference type="RefSeq" id="WP_129027690.1">
    <property type="nucleotide sequence ID" value="NZ_SDHY01000006.1"/>
</dbReference>
<organism evidence="2 3">
    <name type="scientific">Aquirufa rosea</name>
    <dbReference type="NCBI Taxonomy" id="2509241"/>
    <lineage>
        <taxon>Bacteria</taxon>
        <taxon>Pseudomonadati</taxon>
        <taxon>Bacteroidota</taxon>
        <taxon>Cytophagia</taxon>
        <taxon>Cytophagales</taxon>
        <taxon>Flectobacillaceae</taxon>
        <taxon>Aquirufa</taxon>
    </lineage>
</organism>
<evidence type="ECO:0000313" key="3">
    <source>
        <dbReference type="Proteomes" id="UP000289455"/>
    </source>
</evidence>
<keyword evidence="1" id="KW-0472">Membrane</keyword>
<reference evidence="2 3" key="1">
    <citation type="submission" date="2019-01" db="EMBL/GenBank/DDBJ databases">
        <title>Cytophagaceae bacterium strain CAR-16.</title>
        <authorList>
            <person name="Chen W.-M."/>
        </authorList>
    </citation>
    <scope>NUCLEOTIDE SEQUENCE [LARGE SCALE GENOMIC DNA]</scope>
    <source>
        <strain evidence="2 3">CAR-16</strain>
    </source>
</reference>
<keyword evidence="3" id="KW-1185">Reference proteome</keyword>
<keyword evidence="1" id="KW-0812">Transmembrane</keyword>
<keyword evidence="1" id="KW-1133">Transmembrane helix</keyword>
<feature type="transmembrane region" description="Helical" evidence="1">
    <location>
        <begin position="70"/>
        <end position="93"/>
    </location>
</feature>
<feature type="transmembrane region" description="Helical" evidence="1">
    <location>
        <begin position="38"/>
        <end position="58"/>
    </location>
</feature>
<accession>A0A4V1M5A3</accession>
<evidence type="ECO:0000313" key="2">
    <source>
        <dbReference type="EMBL" id="RXK47650.1"/>
    </source>
</evidence>
<dbReference type="EMBL" id="SDHY01000006">
    <property type="protein sequence ID" value="RXK47650.1"/>
    <property type="molecule type" value="Genomic_DNA"/>
</dbReference>
<proteinExistence type="predicted"/>
<dbReference type="AlphaFoldDB" id="A0A4V1M5A3"/>